<dbReference type="Pfam" id="PF04909">
    <property type="entry name" value="Amidohydro_2"/>
    <property type="match status" value="1"/>
</dbReference>
<evidence type="ECO:0000259" key="1">
    <source>
        <dbReference type="Pfam" id="PF04909"/>
    </source>
</evidence>
<protein>
    <submittedName>
        <fullName evidence="2">Amidohydrolase family protein</fullName>
    </submittedName>
</protein>
<dbReference type="SUPFAM" id="SSF51556">
    <property type="entry name" value="Metallo-dependent hydrolases"/>
    <property type="match status" value="1"/>
</dbReference>
<dbReference type="PANTHER" id="PTHR43383">
    <property type="entry name" value="NODULIN 6"/>
    <property type="match status" value="1"/>
</dbReference>
<sequence length="371" mass="40197">MTAGDALDEALAAPLVDQHCHGVRRDDLDRAAFESLITEGGPSPAGTTHFDSPVGLAVRRWCAPVLDLEPHAEPETYLARRRELGAEEVNRRLLRAAGIADFCVDTGPADATMLTPAEMGSLGDARGHEIVRIEKVAEDVAGRCPPATAYAAELAEELARRADRAVGLKTAIAYRYGFDFDPRPPTPREVTEAAARWLAGPRRLTDPVLLRHALWTGADIAGDRELPLQVHTGIGDTDLILHRVNPALLTDFIRIVPAPVVLLHCYPYIREAAYLAAVFPHVHADLGLTVTYTAASSARVIAEFLEIAPFNKILFSTDCYGLAELCHLGAHFFRRGLGAVLTERAGEWSAADVARVAHMIGAGNARRLYSL</sequence>
<evidence type="ECO:0000313" key="3">
    <source>
        <dbReference type="Proteomes" id="UP001501822"/>
    </source>
</evidence>
<keyword evidence="3" id="KW-1185">Reference proteome</keyword>
<comment type="caution">
    <text evidence="2">The sequence shown here is derived from an EMBL/GenBank/DDBJ whole genome shotgun (WGS) entry which is preliminary data.</text>
</comment>
<dbReference type="PANTHER" id="PTHR43383:SF2">
    <property type="entry name" value="AMIDOHYDROLASE 2 FAMILY PROTEIN"/>
    <property type="match status" value="1"/>
</dbReference>
<reference evidence="2 3" key="1">
    <citation type="journal article" date="2019" name="Int. J. Syst. Evol. Microbiol.">
        <title>The Global Catalogue of Microorganisms (GCM) 10K type strain sequencing project: providing services to taxonomists for standard genome sequencing and annotation.</title>
        <authorList>
            <consortium name="The Broad Institute Genomics Platform"/>
            <consortium name="The Broad Institute Genome Sequencing Center for Infectious Disease"/>
            <person name="Wu L."/>
            <person name="Ma J."/>
        </authorList>
    </citation>
    <scope>NUCLEOTIDE SEQUENCE [LARGE SCALE GENOMIC DNA]</scope>
    <source>
        <strain evidence="2 3">JCM 3146</strain>
    </source>
</reference>
<accession>A0ABN0WIN0</accession>
<gene>
    <name evidence="2" type="ORF">GCM10010151_30860</name>
</gene>
<name>A0ABN0WIN0_9ACTN</name>
<proteinExistence type="predicted"/>
<dbReference type="RefSeq" id="WP_252808105.1">
    <property type="nucleotide sequence ID" value="NZ_BAAABM010000019.1"/>
</dbReference>
<dbReference type="InterPro" id="IPR006680">
    <property type="entry name" value="Amidohydro-rel"/>
</dbReference>
<dbReference type="Proteomes" id="UP001501822">
    <property type="component" value="Unassembled WGS sequence"/>
</dbReference>
<evidence type="ECO:0000313" key="2">
    <source>
        <dbReference type="EMBL" id="GAA0339046.1"/>
    </source>
</evidence>
<dbReference type="Gene3D" id="3.20.20.140">
    <property type="entry name" value="Metal-dependent hydrolases"/>
    <property type="match status" value="1"/>
</dbReference>
<feature type="domain" description="Amidohydrolase-related" evidence="1">
    <location>
        <begin position="148"/>
        <end position="370"/>
    </location>
</feature>
<organism evidence="2 3">
    <name type="scientific">Actinoallomurus spadix</name>
    <dbReference type="NCBI Taxonomy" id="79912"/>
    <lineage>
        <taxon>Bacteria</taxon>
        <taxon>Bacillati</taxon>
        <taxon>Actinomycetota</taxon>
        <taxon>Actinomycetes</taxon>
        <taxon>Streptosporangiales</taxon>
        <taxon>Thermomonosporaceae</taxon>
        <taxon>Actinoallomurus</taxon>
    </lineage>
</organism>
<dbReference type="InterPro" id="IPR032466">
    <property type="entry name" value="Metal_Hydrolase"/>
</dbReference>
<dbReference type="EMBL" id="BAAABM010000019">
    <property type="protein sequence ID" value="GAA0339046.1"/>
    <property type="molecule type" value="Genomic_DNA"/>
</dbReference>